<keyword evidence="1" id="KW-1133">Transmembrane helix</keyword>
<proteinExistence type="predicted"/>
<organism evidence="2 3">
    <name type="scientific">Streptomyces ferrugineus</name>
    <dbReference type="NCBI Taxonomy" id="1413221"/>
    <lineage>
        <taxon>Bacteria</taxon>
        <taxon>Bacillati</taxon>
        <taxon>Actinomycetota</taxon>
        <taxon>Actinomycetes</taxon>
        <taxon>Kitasatosporales</taxon>
        <taxon>Streptomycetaceae</taxon>
        <taxon>Streptomyces</taxon>
    </lineage>
</organism>
<name>A0A7M2SY55_9ACTN</name>
<dbReference type="Proteomes" id="UP000594205">
    <property type="component" value="Chromosome"/>
</dbReference>
<reference evidence="2 3" key="1">
    <citation type="submission" date="2020-10" db="EMBL/GenBank/DDBJ databases">
        <title>Streptomyces ferrugineus complate genome analysis.</title>
        <authorList>
            <person name="Anwar N."/>
        </authorList>
    </citation>
    <scope>NUCLEOTIDE SEQUENCE [LARGE SCALE GENOMIC DNA]</scope>
    <source>
        <strain evidence="2 3">CCTCC AA2014009</strain>
    </source>
</reference>
<dbReference type="RefSeq" id="WP_194048798.1">
    <property type="nucleotide sequence ID" value="NZ_CP063373.1"/>
</dbReference>
<keyword evidence="1" id="KW-0472">Membrane</keyword>
<protein>
    <submittedName>
        <fullName evidence="2">Uncharacterized protein</fullName>
    </submittedName>
</protein>
<evidence type="ECO:0000313" key="2">
    <source>
        <dbReference type="EMBL" id="QOV40211.1"/>
    </source>
</evidence>
<keyword evidence="1" id="KW-0812">Transmembrane</keyword>
<evidence type="ECO:0000313" key="3">
    <source>
        <dbReference type="Proteomes" id="UP000594205"/>
    </source>
</evidence>
<gene>
    <name evidence="2" type="ORF">IM697_18490</name>
</gene>
<feature type="transmembrane region" description="Helical" evidence="1">
    <location>
        <begin position="21"/>
        <end position="37"/>
    </location>
</feature>
<dbReference type="AlphaFoldDB" id="A0A7M2SY55"/>
<accession>A0A7M2SY55</accession>
<dbReference type="EMBL" id="CP063373">
    <property type="protein sequence ID" value="QOV40211.1"/>
    <property type="molecule type" value="Genomic_DNA"/>
</dbReference>
<dbReference type="KEGG" id="sfeu:IM697_18490"/>
<keyword evidence="3" id="KW-1185">Reference proteome</keyword>
<evidence type="ECO:0000256" key="1">
    <source>
        <dbReference type="SAM" id="Phobius"/>
    </source>
</evidence>
<sequence>MVRTENHRNDEQRPWWRRVRVACVITGAVMTATYWTLRVIEAAIQLHQAASPWS</sequence>